<dbReference type="InterPro" id="IPR031325">
    <property type="entry name" value="RHS_repeat"/>
</dbReference>
<feature type="region of interest" description="Disordered" evidence="1">
    <location>
        <begin position="229"/>
        <end position="276"/>
    </location>
</feature>
<dbReference type="RefSeq" id="WP_258844704.1">
    <property type="nucleotide sequence ID" value="NZ_JANUGX010000006.1"/>
</dbReference>
<keyword evidence="4" id="KW-1185">Reference proteome</keyword>
<dbReference type="NCBIfam" id="TIGR01643">
    <property type="entry name" value="YD_repeat_2x"/>
    <property type="match status" value="2"/>
</dbReference>
<name>A0ABT2A413_9BURK</name>
<dbReference type="Proteomes" id="UP001205560">
    <property type="component" value="Unassembled WGS sequence"/>
</dbReference>
<sequence length="1310" mass="142574">MKTNKKFAVLTIAMAVQAAYAQTATTYSDQNKLIRAPQAVTRLGADLFGDKVNLYTGGLEFIQKDVSLPGNSGLPVEVGRHIKVGEDWLEETLFGRWDIEIPHLHGIFSRQKGWTTTGGTTARCSQFSRAPDATSPTASWSGTEYWHGSFIYVPGVGDQEMLQRSTEFQTAPTGNSYPIVTRNNWAIRCLSSMAAGNGSSGEAFVAVSPDGTEYRFDWMVSRNYQPLEKSSSAPELSNAPVAPEKADGAAGSPETSATTGTTTSVGGGVETPTVPQNPQLSRVEIWILPTQVTDRFGNTVTYTYDTTNKWQLKSIVANDASGASRTITLNYQTPGSTASNLVSSVTDGTRTWRYAYDSIGQLQTVTLPDGSAWQLSGIGNLLSGIQYLGGGSCDVPGNFSPSEITGSMTHPSGAIGNFMLTATRHGRSNVFYDCRHDLSNETYKPMYAKNFDTYALTKKTISGPGLLPLTWRTQYPVEASSWAPCNNCVDTKTVSVTDPAGNITRHTFGTLFQQTEGQPASTETVSASGEVLRSTSLHYREPVAPRGYSLQPRGDGTMAARTTEVDRRDTVQQGATFTWEATEFDSFARPTKVNRYSSLNSGRVEQTLYEDNLTKWILGQVKQVTELNTGKVMQLNTFDPNVSTVLSVTKFGKLQNAFTYYTDGTIKTVSDGKNPPTTYSNYKRGIAQRIDYPDGSFETAAVDNLGKITSLTNEAGSTHFFGYDAMGRLASITYPSADSVTWNQTTLSFAPVGAQEYDLGAGHWKQTVTTGGAKEISYLDALWRPIYVERYDSTDAAGTSRIVKRQYDFEACTTFESYPQRNYQSISGGVSSGYDALGRLTTQSTSSELGTLNEYYYYLDGFRKQYVDAKGNSTYYSYQAFDQPSEDAITSVTMPEGVALGIARDVFDKTKSITRSGAGLSQTRSYVYDGNERLCKTIEPETGATVQDYDLANNVAWRATGLALPSTTSCNTTSVTDARKMSFTYDLRNRLKDTSFGDGSAAINRTYTLDGLQDTVSSNGSKWTYSYNKRRLLEGESLAYGGTTYSIGRSYDANGSLTQLRYPGNNLTVAYNPNALGEPRQAGTYATGVTYHPSGAIAGFTYGNGIRRTLAQNTRGLPSRSTDAGVLDESYTYDKNANVESIVDQLQSLATRSMTYDGLNRLKTTTASNLWGTATYGYDTLDNLTSTSISGGANSRSTIHNIDYTTNRLASITNGPAKFNFAYGYDAQGNITSRGAQSYTFDMANRMTAAAGRATYVYDGLGRRVSVVGTDGVNRIQVYSQGGQLLYVAPTSGTATKYIYLHNHQIAEVK</sequence>
<dbReference type="InterPro" id="IPR006530">
    <property type="entry name" value="YD"/>
</dbReference>
<evidence type="ECO:0000313" key="4">
    <source>
        <dbReference type="Proteomes" id="UP001205560"/>
    </source>
</evidence>
<accession>A0ABT2A413</accession>
<evidence type="ECO:0000256" key="2">
    <source>
        <dbReference type="SAM" id="SignalP"/>
    </source>
</evidence>
<evidence type="ECO:0000313" key="3">
    <source>
        <dbReference type="EMBL" id="MCS0588936.1"/>
    </source>
</evidence>
<feature type="signal peptide" evidence="2">
    <location>
        <begin position="1"/>
        <end position="21"/>
    </location>
</feature>
<dbReference type="Pfam" id="PF05593">
    <property type="entry name" value="RHS_repeat"/>
    <property type="match status" value="1"/>
</dbReference>
<dbReference type="Gene3D" id="2.180.10.10">
    <property type="entry name" value="RHS repeat-associated core"/>
    <property type="match status" value="4"/>
</dbReference>
<comment type="caution">
    <text evidence="3">The sequence shown here is derived from an EMBL/GenBank/DDBJ whole genome shotgun (WGS) entry which is preliminary data.</text>
</comment>
<evidence type="ECO:0008006" key="5">
    <source>
        <dbReference type="Google" id="ProtNLM"/>
    </source>
</evidence>
<gene>
    <name evidence="3" type="ORF">NX782_06930</name>
</gene>
<reference evidence="3 4" key="1">
    <citation type="submission" date="2022-08" db="EMBL/GenBank/DDBJ databases">
        <title>Reclassification of Massilia species as members of the genera Telluria, Duganella, Pseudoduganella, Mokoshia gen. nov. and Zemynaea gen. nov. using orthogonal and non-orthogonal genome-based approaches.</title>
        <authorList>
            <person name="Bowman J.P."/>
        </authorList>
    </citation>
    <scope>NUCLEOTIDE SEQUENCE [LARGE SCALE GENOMIC DNA]</scope>
    <source>
        <strain evidence="3 4">LMG 28164</strain>
    </source>
</reference>
<keyword evidence="2" id="KW-0732">Signal</keyword>
<feature type="compositionally biased region" description="Low complexity" evidence="1">
    <location>
        <begin position="248"/>
        <end position="274"/>
    </location>
</feature>
<proteinExistence type="predicted"/>
<dbReference type="EMBL" id="JANUGX010000006">
    <property type="protein sequence ID" value="MCS0588936.1"/>
    <property type="molecule type" value="Genomic_DNA"/>
</dbReference>
<organism evidence="3 4">
    <name type="scientific">Massilia norwichensis</name>
    <dbReference type="NCBI Taxonomy" id="1442366"/>
    <lineage>
        <taxon>Bacteria</taxon>
        <taxon>Pseudomonadati</taxon>
        <taxon>Pseudomonadota</taxon>
        <taxon>Betaproteobacteria</taxon>
        <taxon>Burkholderiales</taxon>
        <taxon>Oxalobacteraceae</taxon>
        <taxon>Telluria group</taxon>
        <taxon>Massilia</taxon>
    </lineage>
</organism>
<feature type="chain" id="PRO_5045446436" description="RHS repeat protein" evidence="2">
    <location>
        <begin position="22"/>
        <end position="1310"/>
    </location>
</feature>
<evidence type="ECO:0000256" key="1">
    <source>
        <dbReference type="SAM" id="MobiDB-lite"/>
    </source>
</evidence>
<protein>
    <recommendedName>
        <fullName evidence="5">RHS repeat protein</fullName>
    </recommendedName>
</protein>